<dbReference type="PROSITE" id="PS50850">
    <property type="entry name" value="MFS"/>
    <property type="match status" value="1"/>
</dbReference>
<dbReference type="EMBL" id="BMOB01000003">
    <property type="protein sequence ID" value="GGI83377.1"/>
    <property type="molecule type" value="Genomic_DNA"/>
</dbReference>
<feature type="transmembrane region" description="Helical" evidence="7">
    <location>
        <begin position="368"/>
        <end position="391"/>
    </location>
</feature>
<reference evidence="9" key="1">
    <citation type="journal article" date="2014" name="Int. J. Syst. Evol. Microbiol.">
        <title>Complete genome sequence of Corynebacterium casei LMG S-19264T (=DSM 44701T), isolated from a smear-ripened cheese.</title>
        <authorList>
            <consortium name="US DOE Joint Genome Institute (JGI-PGF)"/>
            <person name="Walter F."/>
            <person name="Albersmeier A."/>
            <person name="Kalinowski J."/>
            <person name="Ruckert C."/>
        </authorList>
    </citation>
    <scope>NUCLEOTIDE SEQUENCE</scope>
    <source>
        <strain evidence="9">JCM 13919</strain>
    </source>
</reference>
<evidence type="ECO:0000313" key="10">
    <source>
        <dbReference type="Proteomes" id="UP000630149"/>
    </source>
</evidence>
<gene>
    <name evidence="9" type="ORF">GCM10007966_09930</name>
</gene>
<protein>
    <submittedName>
        <fullName evidence="9">MFS transporter</fullName>
    </submittedName>
</protein>
<comment type="subcellular location">
    <subcellularLocation>
        <location evidence="1">Cell membrane</location>
        <topology evidence="1">Multi-pass membrane protein</topology>
    </subcellularLocation>
</comment>
<dbReference type="PANTHER" id="PTHR23517:SF2">
    <property type="entry name" value="MULTIDRUG RESISTANCE PROTEIN MDTH"/>
    <property type="match status" value="1"/>
</dbReference>
<evidence type="ECO:0000259" key="8">
    <source>
        <dbReference type="PROSITE" id="PS50850"/>
    </source>
</evidence>
<dbReference type="SUPFAM" id="SSF103473">
    <property type="entry name" value="MFS general substrate transporter"/>
    <property type="match status" value="1"/>
</dbReference>
<keyword evidence="10" id="KW-1185">Reference proteome</keyword>
<sequence length="456" mass="49711">MKLNWTNCVLPIAAIFSFRMLGLFMLIPVFTIYAPNLMDATPALIGIALGSYGLSQGLLQIPMGLLSDRFGRKPILAVGLSLFVAGSLLGGVTNSIYGMIAARILQGMGAIGSVLIALMADLTPDEHRTKAMAVIGATIGLSFSIAMVISPTMTHYFGLSGIFYLTAILACFGLILVFGVVPTPVKEPFHLDSEVSPALLKPALKNPHLLRLNAGIFCQHFILTSTFFAIPILLQQQIEAGLLEKSWHFYLPLMVFSFLAMVPFIILAERKRMIKPIFVAAVLVIALCQTLLTVTYSYWLSICLLLFFYFIAFNFLEASLPSLVSRQASAASKGTAMGIYSSCQFLGIFAGGALAGFVYQSLNSRGLFAVNALISFLWLAIASFMNPYLYFSTLIIKSPKTDESEAIIQSKLLAIPGVVEATFIPEEKNVYLRLNHAEYKPGSVERVIATLSRKAR</sequence>
<keyword evidence="6 7" id="KW-0472">Membrane</keyword>
<feature type="transmembrane region" description="Helical" evidence="7">
    <location>
        <begin position="274"/>
        <end position="292"/>
    </location>
</feature>
<evidence type="ECO:0000256" key="1">
    <source>
        <dbReference type="ARBA" id="ARBA00004651"/>
    </source>
</evidence>
<dbReference type="InterPro" id="IPR005829">
    <property type="entry name" value="Sugar_transporter_CS"/>
</dbReference>
<dbReference type="Gene3D" id="3.30.70.100">
    <property type="match status" value="1"/>
</dbReference>
<feature type="transmembrane region" description="Helical" evidence="7">
    <location>
        <begin position="247"/>
        <end position="267"/>
    </location>
</feature>
<feature type="transmembrane region" description="Helical" evidence="7">
    <location>
        <begin position="214"/>
        <end position="235"/>
    </location>
</feature>
<dbReference type="CDD" id="cd17472">
    <property type="entry name" value="MFS_YajR_like"/>
    <property type="match status" value="1"/>
</dbReference>
<organism evidence="9 10">
    <name type="scientific">Legionella impletisoli</name>
    <dbReference type="NCBI Taxonomy" id="343510"/>
    <lineage>
        <taxon>Bacteria</taxon>
        <taxon>Pseudomonadati</taxon>
        <taxon>Pseudomonadota</taxon>
        <taxon>Gammaproteobacteria</taxon>
        <taxon>Legionellales</taxon>
        <taxon>Legionellaceae</taxon>
        <taxon>Legionella</taxon>
    </lineage>
</organism>
<keyword evidence="2" id="KW-0813">Transport</keyword>
<accession>A0A917JSL0</accession>
<dbReference type="PROSITE" id="PS00216">
    <property type="entry name" value="SUGAR_TRANSPORT_1"/>
    <property type="match status" value="1"/>
</dbReference>
<dbReference type="RefSeq" id="WP_131776080.1">
    <property type="nucleotide sequence ID" value="NZ_BMOB01000003.1"/>
</dbReference>
<dbReference type="PANTHER" id="PTHR23517">
    <property type="entry name" value="RESISTANCE PROTEIN MDTM, PUTATIVE-RELATED-RELATED"/>
    <property type="match status" value="1"/>
</dbReference>
<feature type="transmembrane region" description="Helical" evidence="7">
    <location>
        <begin position="96"/>
        <end position="119"/>
    </location>
</feature>
<evidence type="ECO:0000256" key="4">
    <source>
        <dbReference type="ARBA" id="ARBA00022692"/>
    </source>
</evidence>
<evidence type="ECO:0000256" key="7">
    <source>
        <dbReference type="SAM" id="Phobius"/>
    </source>
</evidence>
<dbReference type="InterPro" id="IPR050171">
    <property type="entry name" value="MFS_Transporters"/>
</dbReference>
<feature type="domain" description="Major facilitator superfamily (MFS) profile" evidence="8">
    <location>
        <begin position="8"/>
        <end position="390"/>
    </location>
</feature>
<dbReference type="Pfam" id="PF07690">
    <property type="entry name" value="MFS_1"/>
    <property type="match status" value="1"/>
</dbReference>
<proteinExistence type="predicted"/>
<dbReference type="Gene3D" id="1.20.1250.20">
    <property type="entry name" value="MFS general substrate transporter like domains"/>
    <property type="match status" value="1"/>
</dbReference>
<evidence type="ECO:0000313" key="9">
    <source>
        <dbReference type="EMBL" id="GGI83377.1"/>
    </source>
</evidence>
<evidence type="ECO:0000256" key="3">
    <source>
        <dbReference type="ARBA" id="ARBA00022475"/>
    </source>
</evidence>
<feature type="transmembrane region" description="Helical" evidence="7">
    <location>
        <begin position="40"/>
        <end position="61"/>
    </location>
</feature>
<reference evidence="9" key="2">
    <citation type="submission" date="2020-09" db="EMBL/GenBank/DDBJ databases">
        <authorList>
            <person name="Sun Q."/>
            <person name="Ohkuma M."/>
        </authorList>
    </citation>
    <scope>NUCLEOTIDE SEQUENCE</scope>
    <source>
        <strain evidence="9">JCM 13919</strain>
    </source>
</reference>
<evidence type="ECO:0000256" key="6">
    <source>
        <dbReference type="ARBA" id="ARBA00023136"/>
    </source>
</evidence>
<dbReference type="GO" id="GO:0005886">
    <property type="term" value="C:plasma membrane"/>
    <property type="evidence" value="ECO:0007669"/>
    <property type="project" value="UniProtKB-SubCell"/>
</dbReference>
<feature type="transmembrane region" description="Helical" evidence="7">
    <location>
        <begin position="131"/>
        <end position="149"/>
    </location>
</feature>
<evidence type="ECO:0000256" key="2">
    <source>
        <dbReference type="ARBA" id="ARBA00022448"/>
    </source>
</evidence>
<feature type="transmembrane region" description="Helical" evidence="7">
    <location>
        <begin position="12"/>
        <end position="34"/>
    </location>
</feature>
<dbReference type="InterPro" id="IPR020846">
    <property type="entry name" value="MFS_dom"/>
</dbReference>
<keyword evidence="4 7" id="KW-0812">Transmembrane</keyword>
<feature type="transmembrane region" description="Helical" evidence="7">
    <location>
        <begin position="337"/>
        <end position="362"/>
    </location>
</feature>
<dbReference type="OrthoDB" id="9764259at2"/>
<feature type="transmembrane region" description="Helical" evidence="7">
    <location>
        <begin position="73"/>
        <end position="90"/>
    </location>
</feature>
<feature type="transmembrane region" description="Helical" evidence="7">
    <location>
        <begin position="298"/>
        <end position="316"/>
    </location>
</feature>
<dbReference type="GO" id="GO:0022857">
    <property type="term" value="F:transmembrane transporter activity"/>
    <property type="evidence" value="ECO:0007669"/>
    <property type="project" value="InterPro"/>
</dbReference>
<dbReference type="AlphaFoldDB" id="A0A917JSL0"/>
<keyword evidence="3" id="KW-1003">Cell membrane</keyword>
<dbReference type="InterPro" id="IPR011701">
    <property type="entry name" value="MFS"/>
</dbReference>
<keyword evidence="5 7" id="KW-1133">Transmembrane helix</keyword>
<feature type="transmembrane region" description="Helical" evidence="7">
    <location>
        <begin position="161"/>
        <end position="181"/>
    </location>
</feature>
<dbReference type="InterPro" id="IPR036259">
    <property type="entry name" value="MFS_trans_sf"/>
</dbReference>
<dbReference type="Proteomes" id="UP000630149">
    <property type="component" value="Unassembled WGS sequence"/>
</dbReference>
<evidence type="ECO:0000256" key="5">
    <source>
        <dbReference type="ARBA" id="ARBA00022989"/>
    </source>
</evidence>
<comment type="caution">
    <text evidence="9">The sequence shown here is derived from an EMBL/GenBank/DDBJ whole genome shotgun (WGS) entry which is preliminary data.</text>
</comment>
<name>A0A917JSL0_9GAMM</name>